<dbReference type="AlphaFoldDB" id="A0A7J7HNR3"/>
<evidence type="ECO:0000256" key="1">
    <source>
        <dbReference type="ARBA" id="ARBA00004429"/>
    </source>
</evidence>
<evidence type="ECO:0000256" key="2">
    <source>
        <dbReference type="ARBA" id="ARBA00022448"/>
    </source>
</evidence>
<proteinExistence type="predicted"/>
<evidence type="ECO:0000256" key="8">
    <source>
        <dbReference type="SAM" id="Phobius"/>
    </source>
</evidence>
<keyword evidence="10" id="KW-1185">Reference proteome</keyword>
<keyword evidence="2" id="KW-0813">Transport</keyword>
<dbReference type="EMBL" id="JACBKZ010000003">
    <property type="protein sequence ID" value="KAF5954513.1"/>
    <property type="molecule type" value="Genomic_DNA"/>
</dbReference>
<dbReference type="PANTHER" id="PTHR32195:SF24">
    <property type="entry name" value="TRYPTOPHAN OR TYROSINE TRANSPORTER PROTEIN"/>
    <property type="match status" value="1"/>
</dbReference>
<dbReference type="PANTHER" id="PTHR32195">
    <property type="entry name" value="OS07G0662800 PROTEIN"/>
    <property type="match status" value="1"/>
</dbReference>
<reference evidence="9 10" key="2">
    <citation type="submission" date="2020-07" db="EMBL/GenBank/DDBJ databases">
        <title>Genome assembly of wild tea tree DASZ reveals pedigree and selection history of tea varieties.</title>
        <authorList>
            <person name="Zhang W."/>
        </authorList>
    </citation>
    <scope>NUCLEOTIDE SEQUENCE [LARGE SCALE GENOMIC DNA]</scope>
    <source>
        <strain evidence="10">cv. G240</strain>
        <tissue evidence="9">Leaf</tissue>
    </source>
</reference>
<keyword evidence="4" id="KW-0997">Cell inner membrane</keyword>
<evidence type="ECO:0000256" key="6">
    <source>
        <dbReference type="ARBA" id="ARBA00022989"/>
    </source>
</evidence>
<feature type="transmembrane region" description="Helical" evidence="8">
    <location>
        <begin position="78"/>
        <end position="99"/>
    </location>
</feature>
<keyword evidence="3" id="KW-1003">Cell membrane</keyword>
<reference evidence="10" key="1">
    <citation type="journal article" date="2020" name="Nat. Commun.">
        <title>Genome assembly of wild tea tree DASZ reveals pedigree and selection history of tea varieties.</title>
        <authorList>
            <person name="Zhang W."/>
            <person name="Zhang Y."/>
            <person name="Qiu H."/>
            <person name="Guo Y."/>
            <person name="Wan H."/>
            <person name="Zhang X."/>
            <person name="Scossa F."/>
            <person name="Alseekh S."/>
            <person name="Zhang Q."/>
            <person name="Wang P."/>
            <person name="Xu L."/>
            <person name="Schmidt M.H."/>
            <person name="Jia X."/>
            <person name="Li D."/>
            <person name="Zhu A."/>
            <person name="Guo F."/>
            <person name="Chen W."/>
            <person name="Ni D."/>
            <person name="Usadel B."/>
            <person name="Fernie A.R."/>
            <person name="Wen W."/>
        </authorList>
    </citation>
    <scope>NUCLEOTIDE SEQUENCE [LARGE SCALE GENOMIC DNA]</scope>
    <source>
        <strain evidence="10">cv. G240</strain>
    </source>
</reference>
<dbReference type="Pfam" id="PF03222">
    <property type="entry name" value="Trp_Tyr_perm"/>
    <property type="match status" value="1"/>
</dbReference>
<evidence type="ECO:0000256" key="5">
    <source>
        <dbReference type="ARBA" id="ARBA00022692"/>
    </source>
</evidence>
<accession>A0A7J7HNR3</accession>
<protein>
    <submittedName>
        <fullName evidence="9">Uncharacterized protein</fullName>
    </submittedName>
</protein>
<evidence type="ECO:0000256" key="3">
    <source>
        <dbReference type="ARBA" id="ARBA00022475"/>
    </source>
</evidence>
<feature type="transmembrane region" description="Helical" evidence="8">
    <location>
        <begin position="47"/>
        <end position="66"/>
    </location>
</feature>
<evidence type="ECO:0000256" key="7">
    <source>
        <dbReference type="ARBA" id="ARBA00023136"/>
    </source>
</evidence>
<evidence type="ECO:0000313" key="9">
    <source>
        <dbReference type="EMBL" id="KAF5954513.1"/>
    </source>
</evidence>
<keyword evidence="7 8" id="KW-0472">Membrane</keyword>
<evidence type="ECO:0000313" key="10">
    <source>
        <dbReference type="Proteomes" id="UP000593564"/>
    </source>
</evidence>
<organism evidence="9 10">
    <name type="scientific">Camellia sinensis</name>
    <name type="common">Tea plant</name>
    <name type="synonym">Thea sinensis</name>
    <dbReference type="NCBI Taxonomy" id="4442"/>
    <lineage>
        <taxon>Eukaryota</taxon>
        <taxon>Viridiplantae</taxon>
        <taxon>Streptophyta</taxon>
        <taxon>Embryophyta</taxon>
        <taxon>Tracheophyta</taxon>
        <taxon>Spermatophyta</taxon>
        <taxon>Magnoliopsida</taxon>
        <taxon>eudicotyledons</taxon>
        <taxon>Gunneridae</taxon>
        <taxon>Pentapetalae</taxon>
        <taxon>asterids</taxon>
        <taxon>Ericales</taxon>
        <taxon>Theaceae</taxon>
        <taxon>Camellia</taxon>
    </lineage>
</organism>
<dbReference type="GO" id="GO:0003333">
    <property type="term" value="P:amino acid transmembrane transport"/>
    <property type="evidence" value="ECO:0007669"/>
    <property type="project" value="InterPro"/>
</dbReference>
<sequence length="155" mass="16926">MEGLPKVKVLPALEKVMTAASVPHKLQSSPVFLKRPSVERKRVGKRVGLLLAIEVLAIVFGGWSTLVGDGDWGNVPATVPVIIFSLVYHDLTPIVCAYLRGDLQRIRALVVLGSVVPLLALLVWDALALGLSAHVDQVSDLVELLLRYFDLLTIW</sequence>
<keyword evidence="6 8" id="KW-1133">Transmembrane helix</keyword>
<comment type="caution">
    <text evidence="9">The sequence shown here is derived from an EMBL/GenBank/DDBJ whole genome shotgun (WGS) entry which is preliminary data.</text>
</comment>
<dbReference type="Proteomes" id="UP000593564">
    <property type="component" value="Unassembled WGS sequence"/>
</dbReference>
<dbReference type="GO" id="GO:0005886">
    <property type="term" value="C:plasma membrane"/>
    <property type="evidence" value="ECO:0007669"/>
    <property type="project" value="UniProtKB-SubCell"/>
</dbReference>
<keyword evidence="5 8" id="KW-0812">Transmembrane</keyword>
<evidence type="ECO:0000256" key="4">
    <source>
        <dbReference type="ARBA" id="ARBA00022519"/>
    </source>
</evidence>
<feature type="transmembrane region" description="Helical" evidence="8">
    <location>
        <begin position="106"/>
        <end position="124"/>
    </location>
</feature>
<comment type="subcellular location">
    <subcellularLocation>
        <location evidence="1">Cell inner membrane</location>
        <topology evidence="1">Multi-pass membrane protein</topology>
    </subcellularLocation>
</comment>
<dbReference type="InterPro" id="IPR018227">
    <property type="entry name" value="Amino_acid_transport_2"/>
</dbReference>
<name>A0A7J7HNR3_CAMSI</name>
<gene>
    <name evidence="9" type="ORF">HYC85_007369</name>
</gene>